<comment type="subcellular location">
    <subcellularLocation>
        <location evidence="1 12">Endoplasmic reticulum membrane</location>
        <topology evidence="1 12">Multi-pass membrane protein</topology>
    </subcellularLocation>
</comment>
<dbReference type="InterPro" id="IPR005599">
    <property type="entry name" value="GPI_mannosylTrfase"/>
</dbReference>
<protein>
    <recommendedName>
        <fullName evidence="12">Mannosyltransferase</fullName>
        <ecNumber evidence="12">2.4.1.-</ecNumber>
    </recommendedName>
</protein>
<dbReference type="Proteomes" id="UP000667349">
    <property type="component" value="Unassembled WGS sequence"/>
</dbReference>
<keyword evidence="7 12" id="KW-0256">Endoplasmic reticulum</keyword>
<comment type="catalytic activity">
    <reaction evidence="11">
        <text>an alpha-D-Man-(1-&gt;2)-alpha-D-Man-(1-&gt;2)-alpha-D-Man-(1-&gt;3)-[alpha-D-Man-(1-&gt;2)-alpha-D-Man-(1-&gt;3)-alpha-D-Man-(1-&gt;6)]-beta-D-Man-(1-&gt;4)-beta-D-GlcNAc-(1-&gt;4)-alpha-D-GlcNAc-diphospho-di-trans,poly-cis-dolichol + a di-trans,poly-cis-dolichyl beta-D-mannosyl phosphate = an alpha-D-Man-(1-&gt;2)-alpha-D-Man-(1-&gt;2)-alpha-D-Man-(1-&gt;3)-[alpha-D-Man-(1-&gt;2)-alpha-D-Man-(1-&gt;3)-[alpha-D-Man-(1-&gt;6)]-alpha-D-Man-(1-&gt;6)]-beta-D-Man-(1-&gt;4)-beta-D-GlcNAc-(1-&gt;4)-alpha-D-GlcNAc-diphospho-di-trans,poly-cis-dolichol + a di-trans,poly-cis-dolichyl phosphate + H(+)</text>
        <dbReference type="Rhea" id="RHEA:29535"/>
        <dbReference type="Rhea" id="RHEA-COMP:19498"/>
        <dbReference type="Rhea" id="RHEA-COMP:19501"/>
        <dbReference type="Rhea" id="RHEA-COMP:19518"/>
        <dbReference type="Rhea" id="RHEA-COMP:19519"/>
        <dbReference type="ChEBI" id="CHEBI:15378"/>
        <dbReference type="ChEBI" id="CHEBI:57683"/>
        <dbReference type="ChEBI" id="CHEBI:58211"/>
        <dbReference type="ChEBI" id="CHEBI:132517"/>
        <dbReference type="ChEBI" id="CHEBI:132519"/>
        <dbReference type="EC" id="2.4.1.260"/>
    </reaction>
    <physiologicalReaction direction="left-to-right" evidence="11">
        <dbReference type="Rhea" id="RHEA:29536"/>
    </physiologicalReaction>
</comment>
<proteinExistence type="inferred from homology"/>
<feature type="transmembrane region" description="Helical" evidence="12">
    <location>
        <begin position="136"/>
        <end position="153"/>
    </location>
</feature>
<feature type="transmembrane region" description="Helical" evidence="12">
    <location>
        <begin position="333"/>
        <end position="357"/>
    </location>
</feature>
<evidence type="ECO:0000256" key="7">
    <source>
        <dbReference type="ARBA" id="ARBA00022824"/>
    </source>
</evidence>
<comment type="pathway">
    <text evidence="2">Protein modification; protein glycosylation.</text>
</comment>
<dbReference type="EC" id="2.4.1.-" evidence="12"/>
<feature type="non-terminal residue" evidence="14">
    <location>
        <position position="1"/>
    </location>
</feature>
<evidence type="ECO:0000256" key="1">
    <source>
        <dbReference type="ARBA" id="ARBA00004477"/>
    </source>
</evidence>
<organism evidence="14 15">
    <name type="scientific">Acromyrmex insinuator</name>
    <dbReference type="NCBI Taxonomy" id="230686"/>
    <lineage>
        <taxon>Eukaryota</taxon>
        <taxon>Metazoa</taxon>
        <taxon>Ecdysozoa</taxon>
        <taxon>Arthropoda</taxon>
        <taxon>Hexapoda</taxon>
        <taxon>Insecta</taxon>
        <taxon>Pterygota</taxon>
        <taxon>Neoptera</taxon>
        <taxon>Endopterygota</taxon>
        <taxon>Hymenoptera</taxon>
        <taxon>Apocrita</taxon>
        <taxon>Aculeata</taxon>
        <taxon>Formicoidea</taxon>
        <taxon>Formicidae</taxon>
        <taxon>Myrmicinae</taxon>
        <taxon>Acromyrmex</taxon>
    </lineage>
</organism>
<evidence type="ECO:0000256" key="4">
    <source>
        <dbReference type="ARBA" id="ARBA00022676"/>
    </source>
</evidence>
<keyword evidence="9 12" id="KW-0472">Membrane</keyword>
<evidence type="ECO:0000313" key="14">
    <source>
        <dbReference type="EMBL" id="KAG5312718.1"/>
    </source>
</evidence>
<gene>
    <name evidence="14" type="ORF">G6Z75_0008785</name>
</gene>
<evidence type="ECO:0000256" key="12">
    <source>
        <dbReference type="RuleBase" id="RU363075"/>
    </source>
</evidence>
<dbReference type="EMBL" id="JAANHZ010000306">
    <property type="protein sequence ID" value="KAG5312718.1"/>
    <property type="molecule type" value="Genomic_DNA"/>
</dbReference>
<dbReference type="GO" id="GO:0052917">
    <property type="term" value="F:dol-P-Man:Man(7)GlcNAc(2)-PP-Dol alpha-1,6-mannosyltransferase activity"/>
    <property type="evidence" value="ECO:0007669"/>
    <property type="project" value="UniProtKB-EC"/>
</dbReference>
<evidence type="ECO:0000256" key="11">
    <source>
        <dbReference type="ARBA" id="ARBA00048899"/>
    </source>
</evidence>
<keyword evidence="8 12" id="KW-1133">Transmembrane helix</keyword>
<evidence type="ECO:0000256" key="6">
    <source>
        <dbReference type="ARBA" id="ARBA00022692"/>
    </source>
</evidence>
<comment type="function">
    <text evidence="10">Mannosyltransferase that operates in the biosynthetic pathway of dolichol-linked oligosaccharides, the glycan precursors employed in protein asparagine (N)-glycosylation. The assembly of dolichol-linked oligosaccharides begins on the cytosolic side of the endoplasmic reticulum membrane and finishes in its lumen. The sequential addition of sugars to dolichol pyrophosphate produces dolichol-linked oligosaccharides containing fourteen sugars, including two GlcNAcs, nine mannoses and three glucoses. Once assembled, the oligosaccharide is transferred from the lipid to nascent proteins by oligosaccharyltransferases. In the lumen of the endoplasmic reticulum, adds the eighth mannose residue in an alpha-1,6 linkage onto Man(7)GlcNAc(2)-PP-dolichol to produce Man(8)GlcNAc(2)-PP-dolichol.</text>
</comment>
<keyword evidence="4 12" id="KW-0328">Glycosyltransferase</keyword>
<dbReference type="GO" id="GO:0006487">
    <property type="term" value="P:protein N-linked glycosylation"/>
    <property type="evidence" value="ECO:0007669"/>
    <property type="project" value="TreeGrafter"/>
</dbReference>
<feature type="transmembrane region" description="Helical" evidence="12">
    <location>
        <begin position="197"/>
        <end position="220"/>
    </location>
</feature>
<feature type="transmembrane region" description="Helical" evidence="12">
    <location>
        <begin position="279"/>
        <end position="295"/>
    </location>
</feature>
<comment type="caution">
    <text evidence="14">The sequence shown here is derived from an EMBL/GenBank/DDBJ whole genome shotgun (WGS) entry which is preliminary data.</text>
</comment>
<evidence type="ECO:0000256" key="13">
    <source>
        <dbReference type="SAM" id="Coils"/>
    </source>
</evidence>
<evidence type="ECO:0000256" key="3">
    <source>
        <dbReference type="ARBA" id="ARBA00007063"/>
    </source>
</evidence>
<dbReference type="PANTHER" id="PTHR22760">
    <property type="entry name" value="GLYCOSYLTRANSFERASE"/>
    <property type="match status" value="1"/>
</dbReference>
<keyword evidence="15" id="KW-1185">Reference proteome</keyword>
<evidence type="ECO:0000256" key="9">
    <source>
        <dbReference type="ARBA" id="ARBA00023136"/>
    </source>
</evidence>
<evidence type="ECO:0000256" key="8">
    <source>
        <dbReference type="ARBA" id="ARBA00022989"/>
    </source>
</evidence>
<evidence type="ECO:0000256" key="10">
    <source>
        <dbReference type="ARBA" id="ARBA00044721"/>
    </source>
</evidence>
<feature type="transmembrane region" description="Helical" evidence="12">
    <location>
        <begin position="301"/>
        <end position="321"/>
    </location>
</feature>
<name>A0A836EG73_9HYME</name>
<dbReference type="Pfam" id="PF03901">
    <property type="entry name" value="Glyco_transf_22"/>
    <property type="match status" value="1"/>
</dbReference>
<keyword evidence="5 14" id="KW-0808">Transferase</keyword>
<dbReference type="PANTHER" id="PTHR22760:SF1">
    <property type="entry name" value="DOL-P-MAN:MAN(7)GLCNAC(2)-PP-DOL ALPHA-1,6-MANNOSYLTRANSFERASE"/>
    <property type="match status" value="1"/>
</dbReference>
<feature type="coiled-coil region" evidence="13">
    <location>
        <begin position="514"/>
        <end position="545"/>
    </location>
</feature>
<evidence type="ECO:0000256" key="5">
    <source>
        <dbReference type="ARBA" id="ARBA00022679"/>
    </source>
</evidence>
<feature type="transmembrane region" description="Helical" evidence="12">
    <location>
        <begin position="159"/>
        <end position="185"/>
    </location>
</feature>
<dbReference type="UniPathway" id="UPA00378"/>
<keyword evidence="13" id="KW-0175">Coiled coil</keyword>
<evidence type="ECO:0000313" key="15">
    <source>
        <dbReference type="Proteomes" id="UP000667349"/>
    </source>
</evidence>
<dbReference type="AlphaFoldDB" id="A0A836EG73"/>
<feature type="non-terminal residue" evidence="14">
    <location>
        <position position="967"/>
    </location>
</feature>
<comment type="similarity">
    <text evidence="3 12">Belongs to the glycosyltransferase 22 family.</text>
</comment>
<reference evidence="14" key="1">
    <citation type="submission" date="2020-02" db="EMBL/GenBank/DDBJ databases">
        <title>Relaxed selection underlies rapid genomic changes in the transitions from sociality to social parasitism in ants.</title>
        <authorList>
            <person name="Bi X."/>
        </authorList>
    </citation>
    <scope>NUCLEOTIDE SEQUENCE</scope>
    <source>
        <strain evidence="14">BGI-DK2013a</strain>
        <tissue evidence="14">Whole body</tissue>
    </source>
</reference>
<keyword evidence="6 12" id="KW-0812">Transmembrane</keyword>
<feature type="transmembrane region" description="Helical" evidence="12">
    <location>
        <begin position="248"/>
        <end position="267"/>
    </location>
</feature>
<sequence>MDQLIILVSVVHLLYCPFTKVEESFNLQAMHDVLYHGFNLTEYDHHEFPGVVPRSFLGPIIVSGLASPLVACINYLKLNKFFAQYIVRATLGLLVISTFKLYRQALQKIFGVQFTKWFMAITVTQYHFMYYLSRPLPNIMVMPLVLLALFGWLRKSHVLFIWSSAAAIIIFRAELAILLGLFLLHNIASQTLSVQRLLKIAVPAGVLFLALTIATDSIFWRRLVWPEGEVFYFNTILNKSSEWGTSPFLWYFYSALPRGLAFSYFLIPLGMFWDIRVRVLTVPAILFVILFSFLPHKELRFVIYVFPLLNVAAAAACHRIWENRAKTTWNSFLAIVVLSHLVLNAIFSMFLLCVASFNYPGGLAIARLHRLERNSIKPIHVHIDVLTAQTGVSRFTQTNASWIYSKQENLTIDDPEMLQFTHLLIGGRNKFSPSIKPYLKTHDIIDSIDGFSHITLNYNMLPPIRIKTRPSIFIMKRKSNIKYDINKASSQTSIKYLIEQVDDIKDVKLNMSFKEEIINKVVDSLEKLEEAKETVEQNFSDVEFEKTKKGNDVMKKEVEIFDLADDNISMENTTTWEAESINKLSSDSRDKNEENIDSQKDFNIISDISDISDVKFDKKIKIEENIKGKSKEDTNLRQETQGIKESIKKIIQEKMLEAKQRREVNDERKNIELPIKSMKKKGVTHMLKRVEILKQELKESPIFIDKSTITGEELKKEHVKDERTISKQKSVLQKKDKIKVIKSDNLEQSEDITEEENEIVDVKTVAKKIVKSRHKVNAEFPETKIAEEENKEEKIKPSKLVNVRESIRNIINQFKEFEKNFIHDDTIVSNDMSNANYIESDSPMEVDYSVENDGQVMIKDARESLKEIIDQFKYIKHELTSEEDDQFDEIAAKYMERPIAETLLQFNEALKALIQQRKKSLSKEHAANLYDNIDTYISESQRKSVTEKSNVDIINIDGKESLQKNRE</sequence>
<accession>A0A836EG73</accession>
<dbReference type="GO" id="GO:0005789">
    <property type="term" value="C:endoplasmic reticulum membrane"/>
    <property type="evidence" value="ECO:0007669"/>
    <property type="project" value="UniProtKB-SubCell"/>
</dbReference>
<evidence type="ECO:0000256" key="2">
    <source>
        <dbReference type="ARBA" id="ARBA00004922"/>
    </source>
</evidence>
<feature type="transmembrane region" description="Helical" evidence="12">
    <location>
        <begin position="56"/>
        <end position="76"/>
    </location>
</feature>